<proteinExistence type="predicted"/>
<gene>
    <name evidence="2" type="ORF">N0D28_10545</name>
</gene>
<protein>
    <recommendedName>
        <fullName evidence="4">DUF3352 domain-containing protein</fullName>
    </recommendedName>
</protein>
<evidence type="ECO:0000313" key="3">
    <source>
        <dbReference type="Proteomes" id="UP001060261"/>
    </source>
</evidence>
<reference evidence="2" key="1">
    <citation type="submission" date="2022-09" db="EMBL/GenBank/DDBJ databases">
        <title>genome sequence of Deinococcus rubellus.</title>
        <authorList>
            <person name="Srinivasan S."/>
        </authorList>
    </citation>
    <scope>NUCLEOTIDE SEQUENCE</scope>
    <source>
        <strain evidence="2">Ant6</strain>
    </source>
</reference>
<name>A0ABY5YEB7_9DEIO</name>
<keyword evidence="1" id="KW-0732">Signal</keyword>
<keyword evidence="3" id="KW-1185">Reference proteome</keyword>
<sequence>MKKLLTLTLLLTSVNAGAQSARLADQLPAGALLTLETHDAGGALDRFAGLLTSVMKNVGSPQESQGMLTDLGGMQQILKSSIGKEAVLGVFSVGAAQQTFEPQLLAVTRVDEFSSEFFRSMITKKPGAKVGLYPFVRQDGLFVGQARELVYLSSDKTLLMNYLARLSGKVAPRLNRSATYSVPMQATGPQELSLFFNFSGMAKLARTQLARVLLPRLLSPVVDALDTLGQYAAGFSTTPGGLTAQSAHAANPYGKDTPLYRILTHRSDFGVQALIPASAESVVARACAPEQNAYTARWLTRIDLFDPFGFLTDSQLASHLEQSSRYLGDECAQVSLAGGMAAAIDGSDPLKSFDYSVTYQKVSDMQAARAAMPEYAASLNQAIAALPKSLGALMKSANAASLQGLAEEGGMSALTFGAATSGLAQSMQQIDALLGRLKLVYAFKDGYLITAYSPAALAAALADNVARLADAADFQAANLNLGASAGWQYARAPQKVTSAQLMKLFTRNLPANSSSRDQQEMNSVFKPVASAASDLINRYGGMSSQSSVMNNLVTSQSSVVYRWGK</sequence>
<dbReference type="Proteomes" id="UP001060261">
    <property type="component" value="Chromosome"/>
</dbReference>
<accession>A0ABY5YEB7</accession>
<evidence type="ECO:0008006" key="4">
    <source>
        <dbReference type="Google" id="ProtNLM"/>
    </source>
</evidence>
<dbReference type="RefSeq" id="WP_260559481.1">
    <property type="nucleotide sequence ID" value="NZ_BAABEC010000186.1"/>
</dbReference>
<feature type="signal peptide" evidence="1">
    <location>
        <begin position="1"/>
        <end position="18"/>
    </location>
</feature>
<organism evidence="2 3">
    <name type="scientific">Deinococcus rubellus</name>
    <dbReference type="NCBI Taxonomy" id="1889240"/>
    <lineage>
        <taxon>Bacteria</taxon>
        <taxon>Thermotogati</taxon>
        <taxon>Deinococcota</taxon>
        <taxon>Deinococci</taxon>
        <taxon>Deinococcales</taxon>
        <taxon>Deinococcaceae</taxon>
        <taxon>Deinococcus</taxon>
    </lineage>
</organism>
<evidence type="ECO:0000313" key="2">
    <source>
        <dbReference type="EMBL" id="UWX63190.1"/>
    </source>
</evidence>
<feature type="chain" id="PRO_5046919185" description="DUF3352 domain-containing protein" evidence="1">
    <location>
        <begin position="19"/>
        <end position="565"/>
    </location>
</feature>
<dbReference type="EMBL" id="CP104213">
    <property type="protein sequence ID" value="UWX63190.1"/>
    <property type="molecule type" value="Genomic_DNA"/>
</dbReference>
<evidence type="ECO:0000256" key="1">
    <source>
        <dbReference type="SAM" id="SignalP"/>
    </source>
</evidence>